<feature type="chain" id="PRO_5041109675" evidence="24">
    <location>
        <begin position="24"/>
        <end position="1040"/>
    </location>
</feature>
<dbReference type="GO" id="GO:0022611">
    <property type="term" value="P:dormancy process"/>
    <property type="evidence" value="ECO:0007669"/>
    <property type="project" value="UniProtKB-ARBA"/>
</dbReference>
<feature type="disulfide bond" evidence="23">
    <location>
        <begin position="142"/>
        <end position="151"/>
    </location>
</feature>
<feature type="disulfide bond" evidence="23">
    <location>
        <begin position="123"/>
        <end position="140"/>
    </location>
</feature>
<dbReference type="PROSITE" id="PS00010">
    <property type="entry name" value="ASX_HYDROXYL"/>
    <property type="match status" value="1"/>
</dbReference>
<dbReference type="Gene3D" id="3.30.300.320">
    <property type="match status" value="1"/>
</dbReference>
<keyword evidence="17 23" id="KW-1015">Disulfide bond</keyword>
<evidence type="ECO:0000259" key="26">
    <source>
        <dbReference type="PROSITE" id="PS50258"/>
    </source>
</evidence>
<dbReference type="WBParaSite" id="PgB15_g026_t02">
    <property type="protein sequence ID" value="PgB15_g026_t02"/>
    <property type="gene ID" value="PgB15_g026"/>
</dbReference>
<feature type="repeat" description="ANK" evidence="22">
    <location>
        <begin position="763"/>
        <end position="797"/>
    </location>
</feature>
<dbReference type="SUPFAM" id="SSF57184">
    <property type="entry name" value="Growth factor receptor domain"/>
    <property type="match status" value="1"/>
</dbReference>
<dbReference type="GO" id="GO:0007411">
    <property type="term" value="P:axon guidance"/>
    <property type="evidence" value="ECO:0007669"/>
    <property type="project" value="TreeGrafter"/>
</dbReference>
<feature type="domain" description="EGF-like" evidence="25">
    <location>
        <begin position="32"/>
        <end position="75"/>
    </location>
</feature>
<feature type="repeat" description="ANK" evidence="22">
    <location>
        <begin position="837"/>
        <end position="869"/>
    </location>
</feature>
<evidence type="ECO:0000256" key="17">
    <source>
        <dbReference type="ARBA" id="ARBA00023157"/>
    </source>
</evidence>
<feature type="domain" description="EGF-like" evidence="25">
    <location>
        <begin position="114"/>
        <end position="152"/>
    </location>
</feature>
<keyword evidence="11" id="KW-0106">Calcium</keyword>
<evidence type="ECO:0000313" key="27">
    <source>
        <dbReference type="Proteomes" id="UP000887569"/>
    </source>
</evidence>
<protein>
    <submittedName>
        <fullName evidence="28 29">Notch</fullName>
    </submittedName>
</protein>
<proteinExistence type="inferred from homology"/>
<dbReference type="PRINTS" id="PR01452">
    <property type="entry name" value="LNOTCHREPEAT"/>
</dbReference>
<dbReference type="CDD" id="cd00054">
    <property type="entry name" value="EGF_CA"/>
    <property type="match status" value="4"/>
</dbReference>
<keyword evidence="5" id="KW-1003">Cell membrane</keyword>
<keyword evidence="16" id="KW-0472">Membrane</keyword>
<dbReference type="FunFam" id="2.10.25.10:FF:000125">
    <property type="entry name" value="Neurogenic locus notch protein-like"/>
    <property type="match status" value="1"/>
</dbReference>
<evidence type="ECO:0000256" key="15">
    <source>
        <dbReference type="ARBA" id="ARBA00023043"/>
    </source>
</evidence>
<keyword evidence="9" id="KW-0677">Repeat</keyword>
<evidence type="ECO:0000256" key="9">
    <source>
        <dbReference type="ARBA" id="ARBA00022737"/>
    </source>
</evidence>
<dbReference type="PANTHER" id="PTHR45836">
    <property type="entry name" value="SLIT HOMOLOG"/>
    <property type="match status" value="1"/>
</dbReference>
<feature type="repeat" description="ANK" evidence="22">
    <location>
        <begin position="696"/>
        <end position="728"/>
    </location>
</feature>
<dbReference type="SMART" id="SM01338">
    <property type="entry name" value="NOD"/>
    <property type="match status" value="1"/>
</dbReference>
<comment type="caution">
    <text evidence="23">Lacks conserved residue(s) required for the propagation of feature annotation.</text>
</comment>
<dbReference type="PRINTS" id="PR01983">
    <property type="entry name" value="NOTCH"/>
</dbReference>
<evidence type="ECO:0000256" key="2">
    <source>
        <dbReference type="ARBA" id="ARBA00004251"/>
    </source>
</evidence>
<dbReference type="GO" id="GO:0043235">
    <property type="term" value="C:receptor complex"/>
    <property type="evidence" value="ECO:0007669"/>
    <property type="project" value="TreeGrafter"/>
</dbReference>
<dbReference type="Pfam" id="PF07684">
    <property type="entry name" value="NODP"/>
    <property type="match status" value="1"/>
</dbReference>
<dbReference type="SMART" id="SM00181">
    <property type="entry name" value="EGF"/>
    <property type="match status" value="5"/>
</dbReference>
<feature type="disulfide bond" evidence="23">
    <location>
        <begin position="182"/>
        <end position="191"/>
    </location>
</feature>
<dbReference type="GO" id="GO:0009986">
    <property type="term" value="C:cell surface"/>
    <property type="evidence" value="ECO:0007669"/>
    <property type="project" value="TreeGrafter"/>
</dbReference>
<evidence type="ECO:0000256" key="5">
    <source>
        <dbReference type="ARBA" id="ARBA00022475"/>
    </source>
</evidence>
<dbReference type="PROSITE" id="PS50297">
    <property type="entry name" value="ANK_REP_REGION"/>
    <property type="match status" value="3"/>
</dbReference>
<keyword evidence="12" id="KW-0914">Notch signaling pathway</keyword>
<dbReference type="Pfam" id="PF13637">
    <property type="entry name" value="Ank_4"/>
    <property type="match status" value="1"/>
</dbReference>
<evidence type="ECO:0000256" key="6">
    <source>
        <dbReference type="ARBA" id="ARBA00022536"/>
    </source>
</evidence>
<dbReference type="SMART" id="SM01339">
    <property type="entry name" value="NODP"/>
    <property type="match status" value="1"/>
</dbReference>
<keyword evidence="15 22" id="KW-0040">ANK repeat</keyword>
<dbReference type="Pfam" id="PF06816">
    <property type="entry name" value="NOD"/>
    <property type="match status" value="1"/>
</dbReference>
<dbReference type="InterPro" id="IPR002110">
    <property type="entry name" value="Ankyrin_rpt"/>
</dbReference>
<dbReference type="InterPro" id="IPR051355">
    <property type="entry name" value="Notch/Slit_guidance"/>
</dbReference>
<feature type="repeat" description="ANK" evidence="22">
    <location>
        <begin position="804"/>
        <end position="836"/>
    </location>
</feature>
<evidence type="ECO:0000256" key="11">
    <source>
        <dbReference type="ARBA" id="ARBA00022837"/>
    </source>
</evidence>
<dbReference type="GO" id="GO:0001708">
    <property type="term" value="P:cell fate specification"/>
    <property type="evidence" value="ECO:0007669"/>
    <property type="project" value="UniProtKB-ARBA"/>
</dbReference>
<dbReference type="AlphaFoldDB" id="A0A914ZRK8"/>
<evidence type="ECO:0000256" key="18">
    <source>
        <dbReference type="ARBA" id="ARBA00023159"/>
    </source>
</evidence>
<evidence type="ECO:0000256" key="3">
    <source>
        <dbReference type="ARBA" id="ARBA00005847"/>
    </source>
</evidence>
<keyword evidence="14" id="KW-0805">Transcription regulation</keyword>
<keyword evidence="13" id="KW-1133">Transmembrane helix</keyword>
<feature type="disulfide bond" evidence="23">
    <location>
        <begin position="103"/>
        <end position="112"/>
    </location>
</feature>
<dbReference type="Gene3D" id="2.10.25.10">
    <property type="entry name" value="Laminin"/>
    <property type="match status" value="5"/>
</dbReference>
<keyword evidence="21" id="KW-0539">Nucleus</keyword>
<dbReference type="InterPro" id="IPR000800">
    <property type="entry name" value="Notch_dom"/>
</dbReference>
<keyword evidence="27" id="KW-1185">Reference proteome</keyword>
<feature type="domain" description="EGF-like" evidence="25">
    <location>
        <begin position="77"/>
        <end position="113"/>
    </location>
</feature>
<dbReference type="SUPFAM" id="SSF48403">
    <property type="entry name" value="Ankyrin repeat"/>
    <property type="match status" value="1"/>
</dbReference>
<organism evidence="27 29">
    <name type="scientific">Parascaris univalens</name>
    <name type="common">Nematode worm</name>
    <dbReference type="NCBI Taxonomy" id="6257"/>
    <lineage>
        <taxon>Eukaryota</taxon>
        <taxon>Metazoa</taxon>
        <taxon>Ecdysozoa</taxon>
        <taxon>Nematoda</taxon>
        <taxon>Chromadorea</taxon>
        <taxon>Rhabditida</taxon>
        <taxon>Spirurina</taxon>
        <taxon>Ascaridomorpha</taxon>
        <taxon>Ascaridoidea</taxon>
        <taxon>Ascarididae</taxon>
        <taxon>Parascaris</taxon>
    </lineage>
</organism>
<evidence type="ECO:0000256" key="19">
    <source>
        <dbReference type="ARBA" id="ARBA00023163"/>
    </source>
</evidence>
<dbReference type="SUPFAM" id="SSF57196">
    <property type="entry name" value="EGF/Laminin"/>
    <property type="match status" value="4"/>
</dbReference>
<accession>A0A914ZRK8</accession>
<dbReference type="GO" id="GO:0005886">
    <property type="term" value="C:plasma membrane"/>
    <property type="evidence" value="ECO:0007669"/>
    <property type="project" value="UniProtKB-SubCell"/>
</dbReference>
<evidence type="ECO:0000259" key="25">
    <source>
        <dbReference type="PROSITE" id="PS50026"/>
    </source>
</evidence>
<dbReference type="InterPro" id="IPR036770">
    <property type="entry name" value="Ankyrin_rpt-contain_sf"/>
</dbReference>
<dbReference type="PROSITE" id="PS00022">
    <property type="entry name" value="EGF_1"/>
    <property type="match status" value="5"/>
</dbReference>
<keyword evidence="20" id="KW-0325">Glycoprotein</keyword>
<feature type="signal peptide" evidence="24">
    <location>
        <begin position="1"/>
        <end position="23"/>
    </location>
</feature>
<feature type="domain" description="LNR" evidence="26">
    <location>
        <begin position="264"/>
        <end position="308"/>
    </location>
</feature>
<dbReference type="InterPro" id="IPR049883">
    <property type="entry name" value="NOTCH1_EGF-like"/>
</dbReference>
<feature type="disulfide bond" evidence="23">
    <location>
        <begin position="220"/>
        <end position="229"/>
    </location>
</feature>
<dbReference type="PROSITE" id="PS50258">
    <property type="entry name" value="LNR"/>
    <property type="match status" value="2"/>
</dbReference>
<dbReference type="PROSITE" id="PS50026">
    <property type="entry name" value="EGF_3"/>
    <property type="match status" value="5"/>
</dbReference>
<dbReference type="GO" id="GO:0061629">
    <property type="term" value="F:RNA polymerase II-specific DNA-binding transcription factor binding"/>
    <property type="evidence" value="ECO:0007669"/>
    <property type="project" value="UniProtKB-ARBA"/>
</dbReference>
<comment type="subcellular location">
    <subcellularLocation>
        <location evidence="2">Cell membrane</location>
        <topology evidence="2">Single-pass type I membrane protein</topology>
    </subcellularLocation>
    <subcellularLocation>
        <location evidence="1">Nucleus</location>
    </subcellularLocation>
</comment>
<dbReference type="WBParaSite" id="PgB15_g026_t01">
    <property type="protein sequence ID" value="PgB15_g026_t01"/>
    <property type="gene ID" value="PgB15_g026"/>
</dbReference>
<dbReference type="GO" id="GO:0040024">
    <property type="term" value="P:dauer larval development"/>
    <property type="evidence" value="ECO:0007669"/>
    <property type="project" value="UniProtKB-ARBA"/>
</dbReference>
<dbReference type="GO" id="GO:0090575">
    <property type="term" value="C:RNA polymerase II transcription regulator complex"/>
    <property type="evidence" value="ECO:0007669"/>
    <property type="project" value="UniProtKB-ARBA"/>
</dbReference>
<evidence type="ECO:0000256" key="23">
    <source>
        <dbReference type="PROSITE-ProRule" id="PRU00076"/>
    </source>
</evidence>
<evidence type="ECO:0000313" key="29">
    <source>
        <dbReference type="WBParaSite" id="PgB15_g026_t02"/>
    </source>
</evidence>
<keyword evidence="8 24" id="KW-0732">Signal</keyword>
<dbReference type="PROSITE" id="PS01186">
    <property type="entry name" value="EGF_2"/>
    <property type="match status" value="2"/>
</dbReference>
<evidence type="ECO:0000256" key="13">
    <source>
        <dbReference type="ARBA" id="ARBA00022989"/>
    </source>
</evidence>
<evidence type="ECO:0000256" key="4">
    <source>
        <dbReference type="ARBA" id="ARBA00022473"/>
    </source>
</evidence>
<dbReference type="Pfam" id="PF07645">
    <property type="entry name" value="EGF_CA"/>
    <property type="match status" value="1"/>
</dbReference>
<evidence type="ECO:0000256" key="22">
    <source>
        <dbReference type="PROSITE-ProRule" id="PRU00023"/>
    </source>
</evidence>
<feature type="domain" description="EGF-like" evidence="25">
    <location>
        <begin position="194"/>
        <end position="230"/>
    </location>
</feature>
<dbReference type="InterPro" id="IPR000742">
    <property type="entry name" value="EGF"/>
</dbReference>
<evidence type="ECO:0000256" key="14">
    <source>
        <dbReference type="ARBA" id="ARBA00023015"/>
    </source>
</evidence>
<keyword evidence="10" id="KW-0221">Differentiation</keyword>
<evidence type="ECO:0000256" key="7">
    <source>
        <dbReference type="ARBA" id="ARBA00022692"/>
    </source>
</evidence>
<dbReference type="FunFam" id="2.10.25.10:FF:000472">
    <property type="entry name" value="Uncharacterized protein, isoform A"/>
    <property type="match status" value="1"/>
</dbReference>
<evidence type="ECO:0000256" key="20">
    <source>
        <dbReference type="ARBA" id="ARBA00023180"/>
    </source>
</evidence>
<dbReference type="SMART" id="SM00248">
    <property type="entry name" value="ANK"/>
    <property type="match status" value="6"/>
</dbReference>
<feature type="disulfide bond" evidence="23">
    <location>
        <begin position="65"/>
        <end position="74"/>
    </location>
</feature>
<keyword evidence="18" id="KW-0010">Activator</keyword>
<feature type="domain" description="LNR" evidence="26">
    <location>
        <begin position="342"/>
        <end position="378"/>
    </location>
</feature>
<dbReference type="InterPro" id="IPR035993">
    <property type="entry name" value="Notch-like_dom_sf"/>
</dbReference>
<dbReference type="InterPro" id="IPR010660">
    <property type="entry name" value="Notch_NOD_dom"/>
</dbReference>
<evidence type="ECO:0000256" key="8">
    <source>
        <dbReference type="ARBA" id="ARBA00022729"/>
    </source>
</evidence>
<evidence type="ECO:0000256" key="16">
    <source>
        <dbReference type="ARBA" id="ARBA00023136"/>
    </source>
</evidence>
<evidence type="ECO:0000313" key="28">
    <source>
        <dbReference type="WBParaSite" id="PgB15_g026_t01"/>
    </source>
</evidence>
<dbReference type="InterPro" id="IPR001881">
    <property type="entry name" value="EGF-like_Ca-bd_dom"/>
</dbReference>
<sequence>MKNLAANGAVVGIVLIIIQSVICINDVDEPISTRACNSTLSLCHNGATCLDVSSAVSAKGFFCICMNGFDGEYCERNVDDCIDNECEMGSTCVDGIAKYTCACPPGKLGLFCQLDNPCVSEPCKAGSECVVDTASATYQCECRKGFTGRNCSEDINECELDGTLCFNGGTCVNTIGSWHCECPSEYKGHNCMEHVNLCEVNPCRNEGTCIDYGFHIICLCEPGFYGDLCESKCTPGSEDAVCVDYERTVKETDSEVPRTNSVLCKDPKCDLKAANGMCDAECNHYECDYDGGDCSAFTKPFSACPTPNFCANVFHDSKCDPVCAIEECLFDGFDCTATVERCPFEQFCKMRYADGKCDDACNNAACLYDGGDCDGSAESTQTMLRGRLELILLIDPLEFLKRASAFLFVLSSTLHASVGIAVENGRQMVFSWSLDENLRVIVKDLPEEHNEHHLHRGSLLNGTMVVLTVNTSLCLADDCFTNLNDVVSYLGAAYANRVLEELKIPIYSARADVPPEQEGMNSKILLLAVAILGTLFASLLAIQSIRKRKLVHVAKTWFPPANDSRASPIMNLDVCSMENDAMDFEGRTAAKRVPRYLVPINVPELFNGGSVLPSPAPPFEIPNSANRWTTPLHVEASSPMAISLPVMGNYANVQDEVGRTPLMRTAVNLIKPEWVSVEDIKYLLGAGALIDEQDDNDESALLLAIRAGRCTVVQYLLERGADSGLQDANERTALHHAVALCALPLVKLLLADRTVNVNALDDSDCTPLMMCARQEMAGVEMAQLLVRAGADVNVDGRKVKPGYNGRTALHFAAQLSNLEMIRFLIRSGANKDAQDALEQTPLFLAASEGHVEAVEILLSVGASKEITDYKERSPKDIAVERNLYEVVERLSAPSITADRRFSTQDTAHFKKSSKKSKRPLVKKVRPTSYHRVVPFDFLTPPQSDTSSFFSPNQPMNDFQQQFSYEGARVHSTLLSPPYEFTFNSSLCSAEKAPCYTGWHYGTAIRSPDPLQHTSIASISPMAMGDVSSKRTCDDPVGYYV</sequence>
<evidence type="ECO:0000256" key="1">
    <source>
        <dbReference type="ARBA" id="ARBA00004123"/>
    </source>
</evidence>
<dbReference type="SMART" id="SM00004">
    <property type="entry name" value="NL"/>
    <property type="match status" value="3"/>
</dbReference>
<dbReference type="SMART" id="SM00179">
    <property type="entry name" value="EGF_CA"/>
    <property type="match status" value="5"/>
</dbReference>
<dbReference type="Gene3D" id="1.25.40.20">
    <property type="entry name" value="Ankyrin repeat-containing domain"/>
    <property type="match status" value="1"/>
</dbReference>
<dbReference type="PANTHER" id="PTHR45836:SF23">
    <property type="entry name" value="NEUROGENIC LOCUS NOTCH HOMOLOG PROTEIN 1"/>
    <property type="match status" value="1"/>
</dbReference>
<dbReference type="PROSITE" id="PS50088">
    <property type="entry name" value="ANK_REPEAT"/>
    <property type="match status" value="4"/>
</dbReference>
<evidence type="ECO:0000256" key="10">
    <source>
        <dbReference type="ARBA" id="ARBA00022782"/>
    </source>
</evidence>
<dbReference type="FunFam" id="3.30.300.320:FF:000001">
    <property type="entry name" value="Neurogenic locus notch 1"/>
    <property type="match status" value="1"/>
</dbReference>
<dbReference type="SUPFAM" id="SSF90193">
    <property type="entry name" value="Notch domain"/>
    <property type="match status" value="1"/>
</dbReference>
<keyword evidence="7" id="KW-0812">Transmembrane</keyword>
<dbReference type="InterPro" id="IPR011656">
    <property type="entry name" value="Notch_NODP_dom"/>
</dbReference>
<dbReference type="Pfam" id="PF00066">
    <property type="entry name" value="Notch"/>
    <property type="match status" value="3"/>
</dbReference>
<keyword evidence="4" id="KW-0217">Developmental protein</keyword>
<evidence type="ECO:0000256" key="12">
    <source>
        <dbReference type="ARBA" id="ARBA00022976"/>
    </source>
</evidence>
<dbReference type="Pfam" id="PF12796">
    <property type="entry name" value="Ank_2"/>
    <property type="match status" value="2"/>
</dbReference>
<evidence type="ECO:0000256" key="21">
    <source>
        <dbReference type="ARBA" id="ARBA00023242"/>
    </source>
</evidence>
<reference evidence="28 29" key="1">
    <citation type="submission" date="2022-11" db="UniProtKB">
        <authorList>
            <consortium name="WormBaseParasite"/>
        </authorList>
    </citation>
    <scope>IDENTIFICATION</scope>
</reference>
<dbReference type="InterPro" id="IPR000152">
    <property type="entry name" value="EGF-type_Asp/Asn_hydroxyl_site"/>
</dbReference>
<feature type="domain" description="EGF-like" evidence="25">
    <location>
        <begin position="154"/>
        <end position="192"/>
    </location>
</feature>
<evidence type="ECO:0000256" key="24">
    <source>
        <dbReference type="SAM" id="SignalP"/>
    </source>
</evidence>
<dbReference type="Pfam" id="PF00008">
    <property type="entry name" value="EGF"/>
    <property type="match status" value="3"/>
</dbReference>
<name>A0A914ZRK8_PARUN</name>
<keyword evidence="6 23" id="KW-0245">EGF-like domain</keyword>
<dbReference type="Proteomes" id="UP000887569">
    <property type="component" value="Unplaced"/>
</dbReference>
<dbReference type="GO" id="GO:0007219">
    <property type="term" value="P:Notch signaling pathway"/>
    <property type="evidence" value="ECO:0007669"/>
    <property type="project" value="UniProtKB-KW"/>
</dbReference>
<comment type="similarity">
    <text evidence="3">Belongs to the NOTCH family.</text>
</comment>
<dbReference type="FunFam" id="2.10.25.10:FF:000508">
    <property type="entry name" value="Eyes shut homolog"/>
    <property type="match status" value="1"/>
</dbReference>
<dbReference type="Gene3D" id="3.30.70.3310">
    <property type="match status" value="1"/>
</dbReference>
<dbReference type="GO" id="GO:0048589">
    <property type="term" value="P:developmental growth"/>
    <property type="evidence" value="ECO:0007669"/>
    <property type="project" value="UniProtKB-ARBA"/>
</dbReference>
<dbReference type="GO" id="GO:0005509">
    <property type="term" value="F:calcium ion binding"/>
    <property type="evidence" value="ECO:0007669"/>
    <property type="project" value="InterPro"/>
</dbReference>
<keyword evidence="19" id="KW-0804">Transcription</keyword>
<dbReference type="InterPro" id="IPR009030">
    <property type="entry name" value="Growth_fac_rcpt_cys_sf"/>
</dbReference>